<accession>L7LID7</accession>
<protein>
    <recommendedName>
        <fullName evidence="1">HNH nuclease domain-containing protein</fullName>
    </recommendedName>
</protein>
<dbReference type="InterPro" id="IPR052892">
    <property type="entry name" value="NA-targeting_endonuclease"/>
</dbReference>
<organism evidence="2 3">
    <name type="scientific">Gordonia sihwensis NBRC 108236</name>
    <dbReference type="NCBI Taxonomy" id="1223544"/>
    <lineage>
        <taxon>Bacteria</taxon>
        <taxon>Bacillati</taxon>
        <taxon>Actinomycetota</taxon>
        <taxon>Actinomycetes</taxon>
        <taxon>Mycobacteriales</taxon>
        <taxon>Gordoniaceae</taxon>
        <taxon>Gordonia</taxon>
    </lineage>
</organism>
<dbReference type="Pfam" id="PF01844">
    <property type="entry name" value="HNH"/>
    <property type="match status" value="1"/>
</dbReference>
<name>L7LID7_9ACTN</name>
<dbReference type="eggNOG" id="COG1403">
    <property type="taxonomic scope" value="Bacteria"/>
</dbReference>
<evidence type="ECO:0000313" key="2">
    <source>
        <dbReference type="EMBL" id="GAC60639.1"/>
    </source>
</evidence>
<dbReference type="PANTHER" id="PTHR33877">
    <property type="entry name" value="SLL1193 PROTEIN"/>
    <property type="match status" value="1"/>
</dbReference>
<dbReference type="Gene3D" id="1.10.30.50">
    <property type="match status" value="1"/>
</dbReference>
<proteinExistence type="predicted"/>
<dbReference type="Proteomes" id="UP000035083">
    <property type="component" value="Unassembled WGS sequence"/>
</dbReference>
<keyword evidence="3" id="KW-1185">Reference proteome</keyword>
<gene>
    <name evidence="2" type="ORF">GSI01S_10_02330</name>
</gene>
<dbReference type="InterPro" id="IPR002711">
    <property type="entry name" value="HNH"/>
</dbReference>
<reference evidence="2 3" key="1">
    <citation type="submission" date="2012-12" db="EMBL/GenBank/DDBJ databases">
        <title>Whole genome shotgun sequence of Gordonia sihwensis NBRC 108236.</title>
        <authorList>
            <person name="Yoshida I."/>
            <person name="Hosoyama A."/>
            <person name="Tsuchikane K."/>
            <person name="Ando Y."/>
            <person name="Baba S."/>
            <person name="Ohji S."/>
            <person name="Hamada M."/>
            <person name="Tamura T."/>
            <person name="Yamazoe A."/>
            <person name="Yamazaki S."/>
            <person name="Fujita N."/>
        </authorList>
    </citation>
    <scope>NUCLEOTIDE SEQUENCE [LARGE SCALE GENOMIC DNA]</scope>
    <source>
        <strain evidence="2 3">NBRC 108236</strain>
    </source>
</reference>
<feature type="domain" description="HNH nuclease" evidence="1">
    <location>
        <begin position="11"/>
        <end position="71"/>
    </location>
</feature>
<dbReference type="InterPro" id="IPR003615">
    <property type="entry name" value="HNH_nuc"/>
</dbReference>
<dbReference type="GO" id="GO:0004519">
    <property type="term" value="F:endonuclease activity"/>
    <property type="evidence" value="ECO:0007669"/>
    <property type="project" value="InterPro"/>
</dbReference>
<dbReference type="GO" id="GO:0008270">
    <property type="term" value="F:zinc ion binding"/>
    <property type="evidence" value="ECO:0007669"/>
    <property type="project" value="InterPro"/>
</dbReference>
<comment type="caution">
    <text evidence="2">The sequence shown here is derived from an EMBL/GenBank/DDBJ whole genome shotgun (WGS) entry which is preliminary data.</text>
</comment>
<dbReference type="EMBL" id="BANU01000010">
    <property type="protein sequence ID" value="GAC60639.1"/>
    <property type="molecule type" value="Genomic_DNA"/>
</dbReference>
<dbReference type="RefSeq" id="WP_006896021.1">
    <property type="nucleotide sequence ID" value="NZ_BANU01000010.1"/>
</dbReference>
<evidence type="ECO:0000259" key="1">
    <source>
        <dbReference type="SMART" id="SM00507"/>
    </source>
</evidence>
<dbReference type="SMART" id="SM00507">
    <property type="entry name" value="HNHc"/>
    <property type="match status" value="1"/>
</dbReference>
<dbReference type="PANTHER" id="PTHR33877:SF1">
    <property type="entry name" value="TYPE IV METHYL-DIRECTED RESTRICTION ENZYME ECOKMCRA"/>
    <property type="match status" value="1"/>
</dbReference>
<dbReference type="CDD" id="cd00085">
    <property type="entry name" value="HNHc"/>
    <property type="match status" value="1"/>
</dbReference>
<dbReference type="AlphaFoldDB" id="L7LID7"/>
<evidence type="ECO:0000313" key="3">
    <source>
        <dbReference type="Proteomes" id="UP000035083"/>
    </source>
</evidence>
<sequence>MATKRNTATRDKHRKIIARDQPPCHWCGDPIDYTAHHHDPRAFQIDHVTPLDRGGEDVLDNLVPSHRACNRAKSNKIIRPTGIDFITDRDWT</sequence>
<dbReference type="GO" id="GO:0003676">
    <property type="term" value="F:nucleic acid binding"/>
    <property type="evidence" value="ECO:0007669"/>
    <property type="project" value="InterPro"/>
</dbReference>